<dbReference type="Proteomes" id="UP001499988">
    <property type="component" value="Unassembled WGS sequence"/>
</dbReference>
<feature type="domain" description="Acyl-CoA dehydrogenase/oxidase C-terminal" evidence="6">
    <location>
        <begin position="234"/>
        <end position="368"/>
    </location>
</feature>
<dbReference type="SUPFAM" id="SSF47203">
    <property type="entry name" value="Acyl-CoA dehydrogenase C-terminal domain-like"/>
    <property type="match status" value="1"/>
</dbReference>
<dbReference type="CDD" id="cd00567">
    <property type="entry name" value="ACAD"/>
    <property type="match status" value="1"/>
</dbReference>
<dbReference type="RefSeq" id="WP_345334942.1">
    <property type="nucleotide sequence ID" value="NZ_BAABJZ010000024.1"/>
</dbReference>
<dbReference type="PANTHER" id="PTHR43884:SF20">
    <property type="entry name" value="ACYL-COA DEHYDROGENASE FADE28"/>
    <property type="match status" value="1"/>
</dbReference>
<dbReference type="InterPro" id="IPR037069">
    <property type="entry name" value="AcylCoA_DH/ox_N_sf"/>
</dbReference>
<dbReference type="Pfam" id="PF02771">
    <property type="entry name" value="Acyl-CoA_dh_N"/>
    <property type="match status" value="1"/>
</dbReference>
<keyword evidence="3" id="KW-0285">Flavoprotein</keyword>
<evidence type="ECO:0000313" key="8">
    <source>
        <dbReference type="EMBL" id="GAA4883458.1"/>
    </source>
</evidence>
<evidence type="ECO:0000313" key="9">
    <source>
        <dbReference type="Proteomes" id="UP001499988"/>
    </source>
</evidence>
<comment type="similarity">
    <text evidence="2">Belongs to the acyl-CoA dehydrogenase family.</text>
</comment>
<dbReference type="InterPro" id="IPR036250">
    <property type="entry name" value="AcylCo_DH-like_C"/>
</dbReference>
<organism evidence="8 9">
    <name type="scientific">Ferrimonas pelagia</name>
    <dbReference type="NCBI Taxonomy" id="1177826"/>
    <lineage>
        <taxon>Bacteria</taxon>
        <taxon>Pseudomonadati</taxon>
        <taxon>Pseudomonadota</taxon>
        <taxon>Gammaproteobacteria</taxon>
        <taxon>Alteromonadales</taxon>
        <taxon>Ferrimonadaceae</taxon>
        <taxon>Ferrimonas</taxon>
    </lineage>
</organism>
<accession>A0ABP9ERB9</accession>
<sequence>MDFNFTEDQVAIRDLARQILRDHASDEQVHAQAQTGAAYDTELWQQFAEAGLLGVALPEAYGGIGLGITELCLILEEQGRFVAPLPLYSALVLGGLSVAQFGSDQQKDILLTGLATGEHLLTGAFAELGMSPAGIVPMTATADGAGYRLTGVRQAVPFAAQSAAIVVPAQTETGTVLLLVKPDQAGVSLDEALSTNGQPCATLHADEVVIEAAAVLVDEARSDAAINWIEQHAQTALVAIQIGVMEESLKRTAEYTTDRKQFGTAIAGFQSTTIRCADAYIDVEATRSAYWKALWLLAEGQEALANVWAAKWWASTGGHRVAHTAQHLHGGIGSDIDYPLHRFFLWTKQNTLSLGGSNQQLAKIGAQLADAEQLEAVI</sequence>
<dbReference type="Gene3D" id="1.10.540.10">
    <property type="entry name" value="Acyl-CoA dehydrogenase/oxidase, N-terminal domain"/>
    <property type="match status" value="1"/>
</dbReference>
<evidence type="ECO:0000259" key="7">
    <source>
        <dbReference type="Pfam" id="PF02771"/>
    </source>
</evidence>
<dbReference type="Gene3D" id="1.20.140.10">
    <property type="entry name" value="Butyryl-CoA Dehydrogenase, subunit A, domain 3"/>
    <property type="match status" value="1"/>
</dbReference>
<dbReference type="EMBL" id="BAABJZ010000024">
    <property type="protein sequence ID" value="GAA4883458.1"/>
    <property type="molecule type" value="Genomic_DNA"/>
</dbReference>
<comment type="cofactor">
    <cofactor evidence="1">
        <name>FAD</name>
        <dbReference type="ChEBI" id="CHEBI:57692"/>
    </cofactor>
</comment>
<evidence type="ECO:0000259" key="6">
    <source>
        <dbReference type="Pfam" id="PF00441"/>
    </source>
</evidence>
<reference evidence="9" key="1">
    <citation type="journal article" date="2019" name="Int. J. Syst. Evol. Microbiol.">
        <title>The Global Catalogue of Microorganisms (GCM) 10K type strain sequencing project: providing services to taxonomists for standard genome sequencing and annotation.</title>
        <authorList>
            <consortium name="The Broad Institute Genomics Platform"/>
            <consortium name="The Broad Institute Genome Sequencing Center for Infectious Disease"/>
            <person name="Wu L."/>
            <person name="Ma J."/>
        </authorList>
    </citation>
    <scope>NUCLEOTIDE SEQUENCE [LARGE SCALE GENOMIC DNA]</scope>
    <source>
        <strain evidence="9">JCM 18401</strain>
    </source>
</reference>
<evidence type="ECO:0000256" key="1">
    <source>
        <dbReference type="ARBA" id="ARBA00001974"/>
    </source>
</evidence>
<dbReference type="InterPro" id="IPR009100">
    <property type="entry name" value="AcylCoA_DH/oxidase_NM_dom_sf"/>
</dbReference>
<evidence type="ECO:0000256" key="4">
    <source>
        <dbReference type="ARBA" id="ARBA00022827"/>
    </source>
</evidence>
<name>A0ABP9ERB9_9GAMM</name>
<dbReference type="Pfam" id="PF00441">
    <property type="entry name" value="Acyl-CoA_dh_1"/>
    <property type="match status" value="1"/>
</dbReference>
<protein>
    <submittedName>
        <fullName evidence="8">Acyl-CoA dehydrogenase family protein</fullName>
    </submittedName>
</protein>
<proteinExistence type="inferred from homology"/>
<feature type="domain" description="Acyl-CoA dehydrogenase/oxidase N-terminal" evidence="7">
    <location>
        <begin position="6"/>
        <end position="118"/>
    </location>
</feature>
<evidence type="ECO:0000256" key="3">
    <source>
        <dbReference type="ARBA" id="ARBA00022630"/>
    </source>
</evidence>
<gene>
    <name evidence="8" type="ORF">GCM10023333_17120</name>
</gene>
<evidence type="ECO:0000256" key="2">
    <source>
        <dbReference type="ARBA" id="ARBA00009347"/>
    </source>
</evidence>
<evidence type="ECO:0000256" key="5">
    <source>
        <dbReference type="ARBA" id="ARBA00023002"/>
    </source>
</evidence>
<comment type="caution">
    <text evidence="8">The sequence shown here is derived from an EMBL/GenBank/DDBJ whole genome shotgun (WGS) entry which is preliminary data.</text>
</comment>
<dbReference type="InterPro" id="IPR046373">
    <property type="entry name" value="Acyl-CoA_Oxase/DH_mid-dom_sf"/>
</dbReference>
<dbReference type="Gene3D" id="2.40.110.10">
    <property type="entry name" value="Butyryl-CoA Dehydrogenase, subunit A, domain 2"/>
    <property type="match status" value="1"/>
</dbReference>
<keyword evidence="4" id="KW-0274">FAD</keyword>
<dbReference type="InterPro" id="IPR009075">
    <property type="entry name" value="AcylCo_DH/oxidase_C"/>
</dbReference>
<dbReference type="InterPro" id="IPR013786">
    <property type="entry name" value="AcylCoA_DH/ox_N"/>
</dbReference>
<dbReference type="SUPFAM" id="SSF56645">
    <property type="entry name" value="Acyl-CoA dehydrogenase NM domain-like"/>
    <property type="match status" value="1"/>
</dbReference>
<dbReference type="PANTHER" id="PTHR43884">
    <property type="entry name" value="ACYL-COA DEHYDROGENASE"/>
    <property type="match status" value="1"/>
</dbReference>
<keyword evidence="5" id="KW-0560">Oxidoreductase</keyword>
<keyword evidence="9" id="KW-1185">Reference proteome</keyword>